<evidence type="ECO:0000313" key="3">
    <source>
        <dbReference type="Proteomes" id="UP001316087"/>
    </source>
</evidence>
<keyword evidence="1" id="KW-0472">Membrane</keyword>
<reference evidence="2 3" key="1">
    <citation type="submission" date="2022-03" db="EMBL/GenBank/DDBJ databases">
        <authorList>
            <person name="Jo J.-H."/>
            <person name="Im W.-T."/>
        </authorList>
    </citation>
    <scope>NUCLEOTIDE SEQUENCE [LARGE SCALE GENOMIC DNA]</scope>
    <source>
        <strain evidence="2 3">MA9</strain>
    </source>
</reference>
<protein>
    <submittedName>
        <fullName evidence="2">Uncharacterized protein</fullName>
    </submittedName>
</protein>
<evidence type="ECO:0000256" key="1">
    <source>
        <dbReference type="SAM" id="Phobius"/>
    </source>
</evidence>
<keyword evidence="1" id="KW-1133">Transmembrane helix</keyword>
<proteinExistence type="predicted"/>
<name>A0ABS9UA31_9BACL</name>
<dbReference type="EMBL" id="JAKZFC010000001">
    <property type="protein sequence ID" value="MCH7321171.1"/>
    <property type="molecule type" value="Genomic_DNA"/>
</dbReference>
<organism evidence="2 3">
    <name type="scientific">Solibacillus palustris</name>
    <dbReference type="NCBI Taxonomy" id="2908203"/>
    <lineage>
        <taxon>Bacteria</taxon>
        <taxon>Bacillati</taxon>
        <taxon>Bacillota</taxon>
        <taxon>Bacilli</taxon>
        <taxon>Bacillales</taxon>
        <taxon>Caryophanaceae</taxon>
        <taxon>Solibacillus</taxon>
    </lineage>
</organism>
<keyword evidence="1" id="KW-0812">Transmembrane</keyword>
<gene>
    <name evidence="2" type="ORF">LZ480_04635</name>
</gene>
<keyword evidence="3" id="KW-1185">Reference proteome</keyword>
<accession>A0ABS9UA31</accession>
<dbReference type="Proteomes" id="UP001316087">
    <property type="component" value="Unassembled WGS sequence"/>
</dbReference>
<evidence type="ECO:0000313" key="2">
    <source>
        <dbReference type="EMBL" id="MCH7321171.1"/>
    </source>
</evidence>
<feature type="transmembrane region" description="Helical" evidence="1">
    <location>
        <begin position="57"/>
        <end position="78"/>
    </location>
</feature>
<sequence>MNKEQWDDENLENLFKQAPKVNDHRTKDEVLQRLIDEGAFDEKPPQLQKVAQKRIRWTPLIASIASLFILVLIGSQFIGNNSISMENSARDEAEMKSTSDAMEAKMADQSEESSLMTTRAFVNATTQQTLVYESQLEGVTLFEMGLSDGTESIPVSFLIPNEIVLNKVGTDHPTNLQLYETFASKIDETALGFSEYHPFIGTFREQEDGIIHTLPDGHNYDASSANISNYTGALINTFGDAYKEVQFENEHGEPLLFNHLGNLTELIQLQGEQRQYNYFVYQKQDGSYYLSPNFHTSFSTVEEALNNMGVESNDLYQSAILPDVAFNTEVKDNIVTITFDQPLDLEQFEPTAAMRMIEGMLLTAASFDKQIKFEHIVQDNWSGFDFTKPLEKPIAANIVLYNF</sequence>
<dbReference type="RefSeq" id="WP_241368205.1">
    <property type="nucleotide sequence ID" value="NZ_JAKZFC010000001.1"/>
</dbReference>
<comment type="caution">
    <text evidence="2">The sequence shown here is derived from an EMBL/GenBank/DDBJ whole genome shotgun (WGS) entry which is preliminary data.</text>
</comment>